<evidence type="ECO:0000256" key="2">
    <source>
        <dbReference type="RuleBase" id="RU003749"/>
    </source>
</evidence>
<feature type="domain" description="STAS" evidence="3">
    <location>
        <begin position="12"/>
        <end position="109"/>
    </location>
</feature>
<dbReference type="InterPro" id="IPR002645">
    <property type="entry name" value="STAS_dom"/>
</dbReference>
<keyword evidence="5" id="KW-1185">Reference proteome</keyword>
<dbReference type="NCBIfam" id="TIGR00377">
    <property type="entry name" value="ant_ant_sig"/>
    <property type="match status" value="1"/>
</dbReference>
<accession>A0A1W9YNL9</accession>
<evidence type="ECO:0000259" key="3">
    <source>
        <dbReference type="PROSITE" id="PS50801"/>
    </source>
</evidence>
<dbReference type="Proteomes" id="UP000192366">
    <property type="component" value="Unassembled WGS sequence"/>
</dbReference>
<dbReference type="PANTHER" id="PTHR33495">
    <property type="entry name" value="ANTI-SIGMA FACTOR ANTAGONIST TM_1081-RELATED-RELATED"/>
    <property type="match status" value="1"/>
</dbReference>
<dbReference type="SUPFAM" id="SSF52091">
    <property type="entry name" value="SpoIIaa-like"/>
    <property type="match status" value="1"/>
</dbReference>
<dbReference type="CDD" id="cd07043">
    <property type="entry name" value="STAS_anti-anti-sigma_factors"/>
    <property type="match status" value="1"/>
</dbReference>
<dbReference type="GO" id="GO:0043856">
    <property type="term" value="F:anti-sigma factor antagonist activity"/>
    <property type="evidence" value="ECO:0007669"/>
    <property type="project" value="InterPro"/>
</dbReference>
<dbReference type="EMBL" id="MVHJ01000046">
    <property type="protein sequence ID" value="ORA01597.1"/>
    <property type="molecule type" value="Genomic_DNA"/>
</dbReference>
<reference evidence="4 5" key="1">
    <citation type="submission" date="2017-02" db="EMBL/GenBank/DDBJ databases">
        <title>The new phylogeny of genus Mycobacterium.</title>
        <authorList>
            <person name="Tortoli E."/>
            <person name="Trovato A."/>
            <person name="Cirillo D.M."/>
        </authorList>
    </citation>
    <scope>NUCLEOTIDE SEQUENCE [LARGE SCALE GENOMIC DNA]</scope>
    <source>
        <strain evidence="4 5">DSM 45578</strain>
    </source>
</reference>
<dbReference type="InterPro" id="IPR036513">
    <property type="entry name" value="STAS_dom_sf"/>
</dbReference>
<evidence type="ECO:0000256" key="1">
    <source>
        <dbReference type="ARBA" id="ARBA00009013"/>
    </source>
</evidence>
<evidence type="ECO:0000313" key="5">
    <source>
        <dbReference type="Proteomes" id="UP000192366"/>
    </source>
</evidence>
<name>A0A1W9YNL9_MYCBA</name>
<dbReference type="OrthoDB" id="3393696at2"/>
<dbReference type="STRING" id="564198.BST17_27470"/>
<dbReference type="PROSITE" id="PS50801">
    <property type="entry name" value="STAS"/>
    <property type="match status" value="1"/>
</dbReference>
<proteinExistence type="inferred from homology"/>
<dbReference type="Pfam" id="PF01740">
    <property type="entry name" value="STAS"/>
    <property type="match status" value="1"/>
</dbReference>
<dbReference type="AlphaFoldDB" id="A0A1W9YNL9"/>
<sequence length="114" mass="12291">MRVYELHFYKTVVLAVHGEVDVVTAPDLARRTAAILDKAPDSLVIDLTGVQFLSSAGLEVLIDTYQSGLGTTRVVVVAEGPYTARPMKLTGVDSVIPVFVGRAEALLFLNFGRT</sequence>
<comment type="caution">
    <text evidence="4">The sequence shown here is derived from an EMBL/GenBank/DDBJ whole genome shotgun (WGS) entry which is preliminary data.</text>
</comment>
<evidence type="ECO:0000313" key="4">
    <source>
        <dbReference type="EMBL" id="ORA01597.1"/>
    </source>
</evidence>
<dbReference type="PANTHER" id="PTHR33495:SF13">
    <property type="entry name" value="ANTI-SIGMA-F FACTOR ANTAGONIST RSFB"/>
    <property type="match status" value="1"/>
</dbReference>
<comment type="similarity">
    <text evidence="1 2">Belongs to the anti-sigma-factor antagonist family.</text>
</comment>
<dbReference type="InterPro" id="IPR003658">
    <property type="entry name" value="Anti-sigma_ant"/>
</dbReference>
<protein>
    <recommendedName>
        <fullName evidence="2">Anti-sigma factor antagonist</fullName>
    </recommendedName>
</protein>
<gene>
    <name evidence="4" type="ORF">BST17_27470</name>
</gene>
<dbReference type="Gene3D" id="3.30.750.24">
    <property type="entry name" value="STAS domain"/>
    <property type="match status" value="1"/>
</dbReference>
<organism evidence="4 5">
    <name type="scientific">Mycolicibacterium bacteremicum</name>
    <name type="common">Mycobacterium bacteremicum</name>
    <dbReference type="NCBI Taxonomy" id="564198"/>
    <lineage>
        <taxon>Bacteria</taxon>
        <taxon>Bacillati</taxon>
        <taxon>Actinomycetota</taxon>
        <taxon>Actinomycetes</taxon>
        <taxon>Mycobacteriales</taxon>
        <taxon>Mycobacteriaceae</taxon>
        <taxon>Mycolicibacterium</taxon>
    </lineage>
</organism>
<dbReference type="RefSeq" id="WP_083062172.1">
    <property type="nucleotide sequence ID" value="NZ_JACKVM010000014.1"/>
</dbReference>